<name>A0A8E2DTS6_9APHY</name>
<evidence type="ECO:0000259" key="10">
    <source>
        <dbReference type="PROSITE" id="PS50939"/>
    </source>
</evidence>
<dbReference type="PANTHER" id="PTHR47797:SF3">
    <property type="entry name" value="CYTOCHROME B561 DOMAIN-CONTAINING PROTEIN"/>
    <property type="match status" value="1"/>
</dbReference>
<organism evidence="11 12">
    <name type="scientific">Obba rivulosa</name>
    <dbReference type="NCBI Taxonomy" id="1052685"/>
    <lineage>
        <taxon>Eukaryota</taxon>
        <taxon>Fungi</taxon>
        <taxon>Dikarya</taxon>
        <taxon>Basidiomycota</taxon>
        <taxon>Agaricomycotina</taxon>
        <taxon>Agaricomycetes</taxon>
        <taxon>Polyporales</taxon>
        <taxon>Gelatoporiaceae</taxon>
        <taxon>Obba</taxon>
    </lineage>
</organism>
<dbReference type="CDD" id="cd09630">
    <property type="entry name" value="CDH_like_cytochrome"/>
    <property type="match status" value="1"/>
</dbReference>
<feature type="transmembrane region" description="Helical" evidence="8">
    <location>
        <begin position="255"/>
        <end position="276"/>
    </location>
</feature>
<dbReference type="Pfam" id="PF16010">
    <property type="entry name" value="CDH-cyt"/>
    <property type="match status" value="1"/>
</dbReference>
<gene>
    <name evidence="11" type="ORF">OBBRIDRAFT_720305</name>
</gene>
<dbReference type="InterPro" id="IPR005018">
    <property type="entry name" value="DOMON_domain"/>
</dbReference>
<dbReference type="OrthoDB" id="366214at2759"/>
<dbReference type="PANTHER" id="PTHR47797">
    <property type="entry name" value="DEHYDROGENASE, PUTATIVE (AFU_ORTHOLOGUE AFUA_8G05805)-RELATED"/>
    <property type="match status" value="1"/>
</dbReference>
<evidence type="ECO:0000313" key="12">
    <source>
        <dbReference type="Proteomes" id="UP000250043"/>
    </source>
</evidence>
<dbReference type="SMART" id="SM00665">
    <property type="entry name" value="B561"/>
    <property type="match status" value="1"/>
</dbReference>
<dbReference type="AlphaFoldDB" id="A0A8E2DTS6"/>
<protein>
    <recommendedName>
        <fullName evidence="10">Cytochrome b561 domain-containing protein</fullName>
    </recommendedName>
</protein>
<dbReference type="InterPro" id="IPR015920">
    <property type="entry name" value="Cellobiose_DH-like_cyt"/>
</dbReference>
<evidence type="ECO:0000256" key="2">
    <source>
        <dbReference type="ARBA" id="ARBA00022448"/>
    </source>
</evidence>
<reference evidence="11 12" key="1">
    <citation type="submission" date="2016-07" db="EMBL/GenBank/DDBJ databases">
        <title>Draft genome of the white-rot fungus Obba rivulosa 3A-2.</title>
        <authorList>
            <consortium name="DOE Joint Genome Institute"/>
            <person name="Miettinen O."/>
            <person name="Riley R."/>
            <person name="Acob R."/>
            <person name="Barry K."/>
            <person name="Cullen D."/>
            <person name="De Vries R."/>
            <person name="Hainaut M."/>
            <person name="Hatakka A."/>
            <person name="Henrissat B."/>
            <person name="Hilden K."/>
            <person name="Kuo R."/>
            <person name="Labutti K."/>
            <person name="Lipzen A."/>
            <person name="Makela M.R."/>
            <person name="Sandor L."/>
            <person name="Spatafora J.W."/>
            <person name="Grigoriev I.V."/>
            <person name="Hibbett D.S."/>
        </authorList>
    </citation>
    <scope>NUCLEOTIDE SEQUENCE [LARGE SCALE GENOMIC DNA]</scope>
    <source>
        <strain evidence="11 12">3A-2</strain>
    </source>
</reference>
<dbReference type="SUPFAM" id="SSF49344">
    <property type="entry name" value="CBD9-like"/>
    <property type="match status" value="1"/>
</dbReference>
<feature type="transmembrane region" description="Helical" evidence="8">
    <location>
        <begin position="222"/>
        <end position="243"/>
    </location>
</feature>
<dbReference type="PROSITE" id="PS50939">
    <property type="entry name" value="CYTOCHROME_B561"/>
    <property type="match status" value="1"/>
</dbReference>
<sequence>MLPKSLLQCLTLSLSSQFISEVSAFQGDSWCGNFMCVDASVDQSTVTYTLRSLNQLGWMAIGFGTRMQNTPMVILWPNTNGSVTLSQRQATGEVEPLPVASPPRRARLVLQNYVRLPADVVPTLAFDIAKNDDTVQQLIWAFGITPPDPDASANIEQHLDAGQFSLNLTKTLVDDKTTSLPSLSSAAFPTSVPTPSPVVSDPSSPPESDHGFRNSSLLKAHAVLSGIGFLVFLPMAALVARWSRTVNTKWVNLHWFIVLTLVLPFATIGWVLGPLAVAQRRSAHMANLHQICGVIIFPVLLLQILLGILISVRPIKDGRTHPPSNVVHVVAGLAILGFSVLEACCILFPQQVAYSYRVGFHRC</sequence>
<evidence type="ECO:0000256" key="9">
    <source>
        <dbReference type="SAM" id="SignalP"/>
    </source>
</evidence>
<evidence type="ECO:0000256" key="7">
    <source>
        <dbReference type="SAM" id="MobiDB-lite"/>
    </source>
</evidence>
<evidence type="ECO:0000256" key="1">
    <source>
        <dbReference type="ARBA" id="ARBA00004370"/>
    </source>
</evidence>
<evidence type="ECO:0000256" key="3">
    <source>
        <dbReference type="ARBA" id="ARBA00022692"/>
    </source>
</evidence>
<keyword evidence="6 8" id="KW-0472">Membrane</keyword>
<keyword evidence="3 8" id="KW-0812">Transmembrane</keyword>
<dbReference type="GO" id="GO:0016020">
    <property type="term" value="C:membrane"/>
    <property type="evidence" value="ECO:0007669"/>
    <property type="project" value="UniProtKB-SubCell"/>
</dbReference>
<feature type="signal peptide" evidence="9">
    <location>
        <begin position="1"/>
        <end position="24"/>
    </location>
</feature>
<dbReference type="CDD" id="cd08760">
    <property type="entry name" value="Cyt_b561_FRRS1_like"/>
    <property type="match status" value="1"/>
</dbReference>
<evidence type="ECO:0000256" key="4">
    <source>
        <dbReference type="ARBA" id="ARBA00022982"/>
    </source>
</evidence>
<keyword evidence="9" id="KW-0732">Signal</keyword>
<evidence type="ECO:0000313" key="11">
    <source>
        <dbReference type="EMBL" id="OCH95655.1"/>
    </source>
</evidence>
<evidence type="ECO:0000256" key="6">
    <source>
        <dbReference type="ARBA" id="ARBA00023136"/>
    </source>
</evidence>
<feature type="transmembrane region" description="Helical" evidence="8">
    <location>
        <begin position="288"/>
        <end position="312"/>
    </location>
</feature>
<keyword evidence="5 8" id="KW-1133">Transmembrane helix</keyword>
<evidence type="ECO:0000256" key="8">
    <source>
        <dbReference type="SAM" id="Phobius"/>
    </source>
</evidence>
<dbReference type="InterPro" id="IPR006593">
    <property type="entry name" value="Cyt_b561/ferric_Rdtase_TM"/>
</dbReference>
<dbReference type="Gene3D" id="2.60.40.1210">
    <property type="entry name" value="Cellobiose dehydrogenase, cytochrome domain"/>
    <property type="match status" value="1"/>
</dbReference>
<feature type="transmembrane region" description="Helical" evidence="8">
    <location>
        <begin position="324"/>
        <end position="349"/>
    </location>
</feature>
<dbReference type="Proteomes" id="UP000250043">
    <property type="component" value="Unassembled WGS sequence"/>
</dbReference>
<feature type="chain" id="PRO_5034556884" description="Cytochrome b561 domain-containing protein" evidence="9">
    <location>
        <begin position="25"/>
        <end position="363"/>
    </location>
</feature>
<proteinExistence type="predicted"/>
<dbReference type="Gene3D" id="1.20.120.1770">
    <property type="match status" value="1"/>
</dbReference>
<keyword evidence="4" id="KW-0249">Electron transport</keyword>
<keyword evidence="12" id="KW-1185">Reference proteome</keyword>
<accession>A0A8E2DTS6</accession>
<dbReference type="EMBL" id="KV722335">
    <property type="protein sequence ID" value="OCH95655.1"/>
    <property type="molecule type" value="Genomic_DNA"/>
</dbReference>
<comment type="subcellular location">
    <subcellularLocation>
        <location evidence="1">Membrane</location>
    </subcellularLocation>
</comment>
<dbReference type="Pfam" id="PF03188">
    <property type="entry name" value="Cytochrom_B561"/>
    <property type="match status" value="1"/>
</dbReference>
<evidence type="ECO:0000256" key="5">
    <source>
        <dbReference type="ARBA" id="ARBA00022989"/>
    </source>
</evidence>
<keyword evidence="2" id="KW-0813">Transport</keyword>
<feature type="region of interest" description="Disordered" evidence="7">
    <location>
        <begin position="184"/>
        <end position="211"/>
    </location>
</feature>
<feature type="domain" description="Cytochrome b561" evidence="10">
    <location>
        <begin position="182"/>
        <end position="363"/>
    </location>
</feature>
<feature type="compositionally biased region" description="Low complexity" evidence="7">
    <location>
        <begin position="184"/>
        <end position="202"/>
    </location>
</feature>
<dbReference type="SMART" id="SM00664">
    <property type="entry name" value="DoH"/>
    <property type="match status" value="1"/>
</dbReference>